<evidence type="ECO:0000256" key="4">
    <source>
        <dbReference type="ARBA" id="ARBA00022989"/>
    </source>
</evidence>
<evidence type="ECO:0000256" key="2">
    <source>
        <dbReference type="ARBA" id="ARBA00022475"/>
    </source>
</evidence>
<dbReference type="GO" id="GO:0005886">
    <property type="term" value="C:plasma membrane"/>
    <property type="evidence" value="ECO:0007669"/>
    <property type="project" value="UniProtKB-SubCell"/>
</dbReference>
<dbReference type="Pfam" id="PF04277">
    <property type="entry name" value="OAD_gamma"/>
    <property type="match status" value="1"/>
</dbReference>
<protein>
    <submittedName>
        <fullName evidence="7">Uncharacterized protein</fullName>
    </submittedName>
</protein>
<gene>
    <name evidence="7" type="ORF">F7O84_12760</name>
</gene>
<keyword evidence="2" id="KW-1003">Cell membrane</keyword>
<keyword evidence="4 6" id="KW-1133">Transmembrane helix</keyword>
<evidence type="ECO:0000256" key="3">
    <source>
        <dbReference type="ARBA" id="ARBA00022692"/>
    </source>
</evidence>
<feature type="transmembrane region" description="Helical" evidence="6">
    <location>
        <begin position="6"/>
        <end position="30"/>
    </location>
</feature>
<comment type="caution">
    <text evidence="7">The sequence shown here is derived from an EMBL/GenBank/DDBJ whole genome shotgun (WGS) entry which is preliminary data.</text>
</comment>
<dbReference type="InterPro" id="IPR005899">
    <property type="entry name" value="Na_pump_deCOase"/>
</dbReference>
<evidence type="ECO:0000313" key="8">
    <source>
        <dbReference type="Proteomes" id="UP000461768"/>
    </source>
</evidence>
<dbReference type="RefSeq" id="WP_151145792.1">
    <property type="nucleotide sequence ID" value="NZ_WAGX01000005.1"/>
</dbReference>
<evidence type="ECO:0000256" key="6">
    <source>
        <dbReference type="SAM" id="Phobius"/>
    </source>
</evidence>
<dbReference type="NCBIfam" id="TIGR01195">
    <property type="entry name" value="oadG_fam"/>
    <property type="match status" value="1"/>
</dbReference>
<evidence type="ECO:0000256" key="5">
    <source>
        <dbReference type="ARBA" id="ARBA00023136"/>
    </source>
</evidence>
<dbReference type="AlphaFoldDB" id="A0A7V7QKS3"/>
<proteinExistence type="predicted"/>
<evidence type="ECO:0000256" key="1">
    <source>
        <dbReference type="ARBA" id="ARBA00004236"/>
    </source>
</evidence>
<keyword evidence="3 6" id="KW-0812">Transmembrane</keyword>
<dbReference type="Proteomes" id="UP000461768">
    <property type="component" value="Unassembled WGS sequence"/>
</dbReference>
<dbReference type="GO" id="GO:0036376">
    <property type="term" value="P:sodium ion export across plasma membrane"/>
    <property type="evidence" value="ECO:0007669"/>
    <property type="project" value="InterPro"/>
</dbReference>
<reference evidence="7 8" key="2">
    <citation type="submission" date="2020-02" db="EMBL/GenBank/DDBJ databases">
        <title>Candidatus Galacturonibacter soehngenii shows hetero-acetogenic catabolism of galacturonic acid but lacks a canonical carbon monoxide dehydrogenase/acetyl-CoA synthase complex.</title>
        <authorList>
            <person name="Diender M."/>
            <person name="Stouten G.R."/>
            <person name="Petersen J.F."/>
            <person name="Nielsen P.H."/>
            <person name="Dueholm M.S."/>
            <person name="Pronk J.T."/>
            <person name="Van Loosdrecht M.C.M."/>
        </authorList>
    </citation>
    <scope>NUCLEOTIDE SEQUENCE [LARGE SCALE GENOMIC DNA]</scope>
    <source>
        <strain evidence="7">GalUA</strain>
    </source>
</reference>
<organism evidence="7 8">
    <name type="scientific">Candidatus Galacturonatibacter soehngenii</name>
    <dbReference type="NCBI Taxonomy" id="2307010"/>
    <lineage>
        <taxon>Bacteria</taxon>
        <taxon>Bacillati</taxon>
        <taxon>Bacillota</taxon>
        <taxon>Clostridia</taxon>
        <taxon>Lachnospirales</taxon>
        <taxon>Lachnospiraceae</taxon>
        <taxon>Candidatus Galacturonatibacter</taxon>
    </lineage>
</organism>
<accession>A0A7V7QKS3</accession>
<dbReference type="GO" id="GO:0015081">
    <property type="term" value="F:sodium ion transmembrane transporter activity"/>
    <property type="evidence" value="ECO:0007669"/>
    <property type="project" value="InterPro"/>
</dbReference>
<keyword evidence="5 6" id="KW-0472">Membrane</keyword>
<sequence>MQEIGSLQVVFMGMGTVFISLIILIVMIIVMGKIMQILVKDVLPKKQEQTSVIGVDKVEKQKIIAAISVAIAEELKTDVSKIQIHSITSLKSNKA</sequence>
<dbReference type="EMBL" id="WAGX01000005">
    <property type="protein sequence ID" value="KAB1438407.1"/>
    <property type="molecule type" value="Genomic_DNA"/>
</dbReference>
<comment type="subcellular location">
    <subcellularLocation>
        <location evidence="1">Cell membrane</location>
    </subcellularLocation>
</comment>
<reference evidence="7 8" key="1">
    <citation type="submission" date="2019-09" db="EMBL/GenBank/DDBJ databases">
        <authorList>
            <person name="Valk L.C."/>
        </authorList>
    </citation>
    <scope>NUCLEOTIDE SEQUENCE [LARGE SCALE GENOMIC DNA]</scope>
    <source>
        <strain evidence="7">GalUA</strain>
    </source>
</reference>
<evidence type="ECO:0000313" key="7">
    <source>
        <dbReference type="EMBL" id="KAB1438407.1"/>
    </source>
</evidence>
<keyword evidence="8" id="KW-1185">Reference proteome</keyword>
<name>A0A7V7QKS3_9FIRM</name>